<evidence type="ECO:0000313" key="7">
    <source>
        <dbReference type="EMBL" id="MBU2691212.1"/>
    </source>
</evidence>
<proteinExistence type="predicted"/>
<evidence type="ECO:0000256" key="1">
    <source>
        <dbReference type="ARBA" id="ARBA00004370"/>
    </source>
</evidence>
<feature type="domain" description="TMEM205-like" evidence="6">
    <location>
        <begin position="11"/>
        <end position="87"/>
    </location>
</feature>
<protein>
    <submittedName>
        <fullName evidence="7">DUF4149 domain-containing protein</fullName>
    </submittedName>
</protein>
<evidence type="ECO:0000256" key="2">
    <source>
        <dbReference type="ARBA" id="ARBA00022692"/>
    </source>
</evidence>
<dbReference type="InterPro" id="IPR025423">
    <property type="entry name" value="TMEM205-like"/>
</dbReference>
<feature type="transmembrane region" description="Helical" evidence="5">
    <location>
        <begin position="72"/>
        <end position="91"/>
    </location>
</feature>
<comment type="subcellular location">
    <subcellularLocation>
        <location evidence="1">Membrane</location>
    </subcellularLocation>
</comment>
<evidence type="ECO:0000259" key="6">
    <source>
        <dbReference type="Pfam" id="PF13664"/>
    </source>
</evidence>
<feature type="transmembrane region" description="Helical" evidence="5">
    <location>
        <begin position="7"/>
        <end position="26"/>
    </location>
</feature>
<keyword evidence="4 5" id="KW-0472">Membrane</keyword>
<dbReference type="Pfam" id="PF13664">
    <property type="entry name" value="DUF4149"/>
    <property type="match status" value="1"/>
</dbReference>
<accession>A0A948RY39</accession>
<feature type="transmembrane region" description="Helical" evidence="5">
    <location>
        <begin position="202"/>
        <end position="220"/>
    </location>
</feature>
<dbReference type="GO" id="GO:0016020">
    <property type="term" value="C:membrane"/>
    <property type="evidence" value="ECO:0007669"/>
    <property type="project" value="UniProtKB-SubCell"/>
</dbReference>
<sequence>MYTLRVLIPTLITFIVGIVLVAAIFIPRSPFREMDQHFSTYFDIVAAFAFILGGGNLVRMHGDKVYRKARDWPFSIVVLVGFLGTLIFGLLKLRMNFTIVPAGDYIGTGTWFKFIFDSMFTPLSAAMFSLLGFFVASASYRAFRAKTREATLLLVSAFIILLGRTPMGHYITGWLPDSLSWLDIPNLSNWILSFPNAAGQRAIMIGIALGIVSTSLKLILGMERTHLGGEE</sequence>
<evidence type="ECO:0000256" key="4">
    <source>
        <dbReference type="ARBA" id="ARBA00023136"/>
    </source>
</evidence>
<keyword evidence="2 5" id="KW-0812">Transmembrane</keyword>
<comment type="caution">
    <text evidence="7">The sequence shown here is derived from an EMBL/GenBank/DDBJ whole genome shotgun (WGS) entry which is preliminary data.</text>
</comment>
<keyword evidence="3 5" id="KW-1133">Transmembrane helix</keyword>
<evidence type="ECO:0000256" key="5">
    <source>
        <dbReference type="SAM" id="Phobius"/>
    </source>
</evidence>
<name>A0A948RY39_UNCEI</name>
<gene>
    <name evidence="7" type="ORF">KJ970_09805</name>
</gene>
<feature type="transmembrane region" description="Helical" evidence="5">
    <location>
        <begin position="150"/>
        <end position="171"/>
    </location>
</feature>
<organism evidence="7 8">
    <name type="scientific">Eiseniibacteriota bacterium</name>
    <dbReference type="NCBI Taxonomy" id="2212470"/>
    <lineage>
        <taxon>Bacteria</taxon>
        <taxon>Candidatus Eiseniibacteriota</taxon>
    </lineage>
</organism>
<evidence type="ECO:0000256" key="3">
    <source>
        <dbReference type="ARBA" id="ARBA00022989"/>
    </source>
</evidence>
<dbReference type="EMBL" id="JAHJDP010000048">
    <property type="protein sequence ID" value="MBU2691212.1"/>
    <property type="molecule type" value="Genomic_DNA"/>
</dbReference>
<reference evidence="7" key="1">
    <citation type="submission" date="2021-05" db="EMBL/GenBank/DDBJ databases">
        <title>Energy efficiency and biological interactions define the core microbiome of deep oligotrophic groundwater.</title>
        <authorList>
            <person name="Mehrshad M."/>
            <person name="Lopez-Fernandez M."/>
            <person name="Bell E."/>
            <person name="Bernier-Latmani R."/>
            <person name="Bertilsson S."/>
            <person name="Dopson M."/>
        </authorList>
    </citation>
    <scope>NUCLEOTIDE SEQUENCE</scope>
    <source>
        <strain evidence="7">Modern_marine.mb.64</strain>
    </source>
</reference>
<feature type="transmembrane region" description="Helical" evidence="5">
    <location>
        <begin position="38"/>
        <end position="60"/>
    </location>
</feature>
<evidence type="ECO:0000313" key="8">
    <source>
        <dbReference type="Proteomes" id="UP000777784"/>
    </source>
</evidence>
<dbReference type="Proteomes" id="UP000777784">
    <property type="component" value="Unassembled WGS sequence"/>
</dbReference>
<feature type="transmembrane region" description="Helical" evidence="5">
    <location>
        <begin position="111"/>
        <end position="138"/>
    </location>
</feature>
<dbReference type="AlphaFoldDB" id="A0A948RY39"/>